<name>A0A8C1K6L4_CYPCA</name>
<reference evidence="1" key="1">
    <citation type="submission" date="2025-08" db="UniProtKB">
        <authorList>
            <consortium name="Ensembl"/>
        </authorList>
    </citation>
    <scope>IDENTIFICATION</scope>
</reference>
<protein>
    <submittedName>
        <fullName evidence="1">Uncharacterized protein</fullName>
    </submittedName>
</protein>
<dbReference type="InterPro" id="IPR036412">
    <property type="entry name" value="HAD-like_sf"/>
</dbReference>
<dbReference type="Ensembl" id="ENSCCRT00010047022.1">
    <property type="protein sequence ID" value="ENSCCRP00010042899.1"/>
    <property type="gene ID" value="ENSCCRG00010018219.1"/>
</dbReference>
<dbReference type="InterPro" id="IPR023214">
    <property type="entry name" value="HAD_sf"/>
</dbReference>
<reference evidence="1" key="2">
    <citation type="submission" date="2025-09" db="UniProtKB">
        <authorList>
            <consortium name="Ensembl"/>
        </authorList>
    </citation>
    <scope>IDENTIFICATION</scope>
</reference>
<evidence type="ECO:0000313" key="2">
    <source>
        <dbReference type="Proteomes" id="UP000694427"/>
    </source>
</evidence>
<dbReference type="SUPFAM" id="SSF56784">
    <property type="entry name" value="HAD-like"/>
    <property type="match status" value="1"/>
</dbReference>
<proteinExistence type="predicted"/>
<evidence type="ECO:0000313" key="1">
    <source>
        <dbReference type="Ensembl" id="ENSCCRP00010042899.1"/>
    </source>
</evidence>
<dbReference type="Gene3D" id="3.40.50.1000">
    <property type="entry name" value="HAD superfamily/HAD-like"/>
    <property type="match status" value="1"/>
</dbReference>
<dbReference type="Proteomes" id="UP000694427">
    <property type="component" value="Unplaced"/>
</dbReference>
<organism evidence="1 2">
    <name type="scientific">Cyprinus carpio</name>
    <name type="common">Common carp</name>
    <dbReference type="NCBI Taxonomy" id="7962"/>
    <lineage>
        <taxon>Eukaryota</taxon>
        <taxon>Metazoa</taxon>
        <taxon>Chordata</taxon>
        <taxon>Craniata</taxon>
        <taxon>Vertebrata</taxon>
        <taxon>Euteleostomi</taxon>
        <taxon>Actinopterygii</taxon>
        <taxon>Neopterygii</taxon>
        <taxon>Teleostei</taxon>
        <taxon>Ostariophysi</taxon>
        <taxon>Cypriniformes</taxon>
        <taxon>Cyprinidae</taxon>
        <taxon>Cyprininae</taxon>
        <taxon>Cyprinus</taxon>
    </lineage>
</organism>
<accession>A0A8C1K6L4</accession>
<sequence length="56" mass="5966">MDDGSPRALKAVLIDLSGTLHMEDPAVPGAQEALSSVYPTLTANHSPKPRLLQINQ</sequence>
<dbReference type="AlphaFoldDB" id="A0A8C1K6L4"/>
<keyword evidence="2" id="KW-1185">Reference proteome</keyword>